<evidence type="ECO:0000259" key="8">
    <source>
        <dbReference type="Pfam" id="PF01979"/>
    </source>
</evidence>
<dbReference type="PANTHER" id="PTHR11113:SF14">
    <property type="entry name" value="N-ACETYLGLUCOSAMINE-6-PHOSPHATE DEACETYLASE"/>
    <property type="match status" value="1"/>
</dbReference>
<dbReference type="PANTHER" id="PTHR11113">
    <property type="entry name" value="N-ACETYLGLUCOSAMINE-6-PHOSPHATE DEACETYLASE"/>
    <property type="match status" value="1"/>
</dbReference>
<evidence type="ECO:0000313" key="10">
    <source>
        <dbReference type="Proteomes" id="UP000266441"/>
    </source>
</evidence>
<feature type="active site" description="Proton donor/acceptor" evidence="6">
    <location>
        <position position="285"/>
    </location>
</feature>
<sequence>MKVESYLVVKNGTVITPELEIEDGVVIVRGGKIIEVGKSGEVEEPLNAEKVDAGGGYISPGLIDIHVNGANGTDVSKVDPDTFSIMGKFFTQYGVTSYVGTTITAAPTDIVKALQVARGYMREGNMDGAELLGIHMEGPYISPEQSGAHPQQYLALPKPEHYMPFLEYSDVLLYMTIAPELEGAVQLVKDLNQKGILVSAGHTDGIYPGIKDAIDAGVRHSTHFFCNMSHFRRDNLKRVAGVVETLLYDDRVSGALIGDGWHVGPQLMKLLVKVKGVDRVCFVTDAMPAVGLPDGMHHIGEVEAVVENGIARLKDNSAYAGSVTTMDVCVRNGVNQLGLSLVEAIRMSSLTPAKIIGVANRKGSLEKGKDADIAIFDKNIRVERTICRGVLN</sequence>
<dbReference type="OrthoDB" id="9776488at2"/>
<dbReference type="GO" id="GO:0006046">
    <property type="term" value="P:N-acetylglucosamine catabolic process"/>
    <property type="evidence" value="ECO:0007669"/>
    <property type="project" value="TreeGrafter"/>
</dbReference>
<comment type="similarity">
    <text evidence="1 5">Belongs to the metallo-dependent hydrolases superfamily. NagA family.</text>
</comment>
<protein>
    <submittedName>
        <fullName evidence="9">N-acetylglucosamine-6-phosphate deacetylase</fullName>
        <ecNumber evidence="9">3.5.1.25</ecNumber>
    </submittedName>
</protein>
<dbReference type="PIRSF" id="PIRSF038994">
    <property type="entry name" value="NagA"/>
    <property type="match status" value="1"/>
</dbReference>
<evidence type="ECO:0000256" key="1">
    <source>
        <dbReference type="ARBA" id="ARBA00010716"/>
    </source>
</evidence>
<evidence type="ECO:0000256" key="3">
    <source>
        <dbReference type="ARBA" id="ARBA00022801"/>
    </source>
</evidence>
<dbReference type="Gene3D" id="2.30.40.10">
    <property type="entry name" value="Urease, subunit C, domain 1"/>
    <property type="match status" value="1"/>
</dbReference>
<dbReference type="Pfam" id="PF01979">
    <property type="entry name" value="Amidohydro_1"/>
    <property type="match status" value="1"/>
</dbReference>
<dbReference type="AlphaFoldDB" id="A0A399CZA1"/>
<feature type="binding site" evidence="7">
    <location>
        <position position="223"/>
    </location>
    <ligand>
        <name>Zn(2+)</name>
        <dbReference type="ChEBI" id="CHEBI:29105"/>
    </ligand>
</feature>
<evidence type="ECO:0000256" key="2">
    <source>
        <dbReference type="ARBA" id="ARBA00022723"/>
    </source>
</evidence>
<reference evidence="9 10" key="1">
    <citation type="journal article" date="2015" name="Int. J. Syst. Evol. Microbiol.">
        <title>Mariniphaga sediminis sp. nov., isolated from coastal sediment.</title>
        <authorList>
            <person name="Wang F.Q."/>
            <person name="Shen Q.Y."/>
            <person name="Chen G.J."/>
            <person name="Du Z.J."/>
        </authorList>
    </citation>
    <scope>NUCLEOTIDE SEQUENCE [LARGE SCALE GENOMIC DNA]</scope>
    <source>
        <strain evidence="9 10">SY21</strain>
    </source>
</reference>
<proteinExistence type="inferred from homology"/>
<dbReference type="InterPro" id="IPR003764">
    <property type="entry name" value="GlcNAc_6-P_deAcase"/>
</dbReference>
<feature type="domain" description="Amidohydrolase-related" evidence="8">
    <location>
        <begin position="57"/>
        <end position="389"/>
    </location>
</feature>
<feature type="binding site" evidence="7">
    <location>
        <position position="202"/>
    </location>
    <ligand>
        <name>Zn(2+)</name>
        <dbReference type="ChEBI" id="CHEBI:29105"/>
    </ligand>
</feature>
<dbReference type="EC" id="3.5.1.25" evidence="9"/>
<comment type="caution">
    <text evidence="9">The sequence shown here is derived from an EMBL/GenBank/DDBJ whole genome shotgun (WGS) entry which is preliminary data.</text>
</comment>
<dbReference type="SUPFAM" id="SSF51338">
    <property type="entry name" value="Composite domain of metallo-dependent hydrolases"/>
    <property type="match status" value="1"/>
</dbReference>
<dbReference type="InterPro" id="IPR006680">
    <property type="entry name" value="Amidohydro-rel"/>
</dbReference>
<dbReference type="CDD" id="cd00854">
    <property type="entry name" value="NagA"/>
    <property type="match status" value="1"/>
</dbReference>
<organism evidence="9 10">
    <name type="scientific">Mariniphaga sediminis</name>
    <dbReference type="NCBI Taxonomy" id="1628158"/>
    <lineage>
        <taxon>Bacteria</taxon>
        <taxon>Pseudomonadati</taxon>
        <taxon>Bacteroidota</taxon>
        <taxon>Bacteroidia</taxon>
        <taxon>Marinilabiliales</taxon>
        <taxon>Prolixibacteraceae</taxon>
        <taxon>Mariniphaga</taxon>
    </lineage>
</organism>
<comment type="cofactor">
    <cofactor evidence="7">
        <name>a divalent metal cation</name>
        <dbReference type="ChEBI" id="CHEBI:60240"/>
    </cofactor>
    <text evidence="7">Binds 1 divalent metal cation per subunit.</text>
</comment>
<dbReference type="GO" id="GO:0008448">
    <property type="term" value="F:N-acetylglucosamine-6-phosphate deacetylase activity"/>
    <property type="evidence" value="ECO:0007669"/>
    <property type="project" value="UniProtKB-EC"/>
</dbReference>
<evidence type="ECO:0000256" key="5">
    <source>
        <dbReference type="PIRNR" id="PIRNR038994"/>
    </source>
</evidence>
<evidence type="ECO:0000256" key="4">
    <source>
        <dbReference type="ARBA" id="ARBA00023277"/>
    </source>
</evidence>
<dbReference type="InterPro" id="IPR032466">
    <property type="entry name" value="Metal_Hydrolase"/>
</dbReference>
<evidence type="ECO:0000256" key="7">
    <source>
        <dbReference type="PIRSR" id="PIRSR038994-3"/>
    </source>
</evidence>
<dbReference type="EMBL" id="QWET01000010">
    <property type="protein sequence ID" value="RIH64473.1"/>
    <property type="molecule type" value="Genomic_DNA"/>
</dbReference>
<dbReference type="RefSeq" id="WP_119350632.1">
    <property type="nucleotide sequence ID" value="NZ_QWET01000010.1"/>
</dbReference>
<dbReference type="Gene3D" id="3.20.20.140">
    <property type="entry name" value="Metal-dependent hydrolases"/>
    <property type="match status" value="1"/>
</dbReference>
<feature type="binding site" evidence="7">
    <location>
        <position position="137"/>
    </location>
    <ligand>
        <name>Zn(2+)</name>
        <dbReference type="ChEBI" id="CHEBI:29105"/>
    </ligand>
</feature>
<keyword evidence="3 5" id="KW-0378">Hydrolase</keyword>
<dbReference type="NCBIfam" id="TIGR00221">
    <property type="entry name" value="nagA"/>
    <property type="match status" value="1"/>
</dbReference>
<name>A0A399CZA1_9BACT</name>
<dbReference type="SUPFAM" id="SSF51556">
    <property type="entry name" value="Metallo-dependent hydrolases"/>
    <property type="match status" value="1"/>
</dbReference>
<gene>
    <name evidence="9" type="primary">nagA</name>
    <name evidence="9" type="ORF">D1164_14025</name>
</gene>
<keyword evidence="4 5" id="KW-0119">Carbohydrate metabolism</keyword>
<accession>A0A399CZA1</accession>
<evidence type="ECO:0000256" key="6">
    <source>
        <dbReference type="PIRSR" id="PIRSR038994-1"/>
    </source>
</evidence>
<dbReference type="InterPro" id="IPR011059">
    <property type="entry name" value="Metal-dep_hydrolase_composite"/>
</dbReference>
<keyword evidence="10" id="KW-1185">Reference proteome</keyword>
<dbReference type="GO" id="GO:0046872">
    <property type="term" value="F:metal ion binding"/>
    <property type="evidence" value="ECO:0007669"/>
    <property type="project" value="UniProtKB-KW"/>
</dbReference>
<evidence type="ECO:0000313" key="9">
    <source>
        <dbReference type="EMBL" id="RIH64473.1"/>
    </source>
</evidence>
<keyword evidence="2 7" id="KW-0479">Metal-binding</keyword>
<dbReference type="Proteomes" id="UP000266441">
    <property type="component" value="Unassembled WGS sequence"/>
</dbReference>